<evidence type="ECO:0000313" key="4">
    <source>
        <dbReference type="EMBL" id="EDQ89065.1"/>
    </source>
</evidence>
<dbReference type="SMART" id="SM00248">
    <property type="entry name" value="ANK"/>
    <property type="match status" value="4"/>
</dbReference>
<dbReference type="Proteomes" id="UP000001357">
    <property type="component" value="Unassembled WGS sequence"/>
</dbReference>
<evidence type="ECO:0000313" key="5">
    <source>
        <dbReference type="Proteomes" id="UP000001357"/>
    </source>
</evidence>
<keyword evidence="2 3" id="KW-0040">ANK repeat</keyword>
<dbReference type="InterPro" id="IPR036770">
    <property type="entry name" value="Ankyrin_rpt-contain_sf"/>
</dbReference>
<keyword evidence="1" id="KW-0677">Repeat</keyword>
<name>A9UZZ6_MONBE</name>
<proteinExistence type="predicted"/>
<feature type="repeat" description="ANK" evidence="3">
    <location>
        <begin position="174"/>
        <end position="206"/>
    </location>
</feature>
<dbReference type="PANTHER" id="PTHR24198:SF165">
    <property type="entry name" value="ANKYRIN REPEAT-CONTAINING PROTEIN-RELATED"/>
    <property type="match status" value="1"/>
</dbReference>
<dbReference type="STRING" id="81824.A9UZZ6"/>
<dbReference type="PROSITE" id="PS50088">
    <property type="entry name" value="ANK_REPEAT"/>
    <property type="match status" value="2"/>
</dbReference>
<dbReference type="GeneID" id="5891398"/>
<dbReference type="PROSITE" id="PS50297">
    <property type="entry name" value="ANK_REP_REGION"/>
    <property type="match status" value="2"/>
</dbReference>
<protein>
    <submittedName>
        <fullName evidence="4">Uncharacterized protein</fullName>
    </submittedName>
</protein>
<accession>A9UZZ6</accession>
<gene>
    <name evidence="4" type="ORF">MONBRDRAFT_8416</name>
</gene>
<dbReference type="eggNOG" id="KOG0498">
    <property type="taxonomic scope" value="Eukaryota"/>
</dbReference>
<dbReference type="SUPFAM" id="SSF48403">
    <property type="entry name" value="Ankyrin repeat"/>
    <property type="match status" value="1"/>
</dbReference>
<dbReference type="AlphaFoldDB" id="A9UZZ6"/>
<dbReference type="PANTHER" id="PTHR24198">
    <property type="entry name" value="ANKYRIN REPEAT AND PROTEIN KINASE DOMAIN-CONTAINING PROTEIN"/>
    <property type="match status" value="1"/>
</dbReference>
<dbReference type="InParanoid" id="A9UZZ6"/>
<dbReference type="EMBL" id="CH991552">
    <property type="protein sequence ID" value="EDQ89065.1"/>
    <property type="molecule type" value="Genomic_DNA"/>
</dbReference>
<dbReference type="Gene3D" id="1.25.40.20">
    <property type="entry name" value="Ankyrin repeat-containing domain"/>
    <property type="match status" value="1"/>
</dbReference>
<reference evidence="4 5" key="1">
    <citation type="journal article" date="2008" name="Nature">
        <title>The genome of the choanoflagellate Monosiga brevicollis and the origin of metazoans.</title>
        <authorList>
            <consortium name="JGI Sequencing"/>
            <person name="King N."/>
            <person name="Westbrook M.J."/>
            <person name="Young S.L."/>
            <person name="Kuo A."/>
            <person name="Abedin M."/>
            <person name="Chapman J."/>
            <person name="Fairclough S."/>
            <person name="Hellsten U."/>
            <person name="Isogai Y."/>
            <person name="Letunic I."/>
            <person name="Marr M."/>
            <person name="Pincus D."/>
            <person name="Putnam N."/>
            <person name="Rokas A."/>
            <person name="Wright K.J."/>
            <person name="Zuzow R."/>
            <person name="Dirks W."/>
            <person name="Good M."/>
            <person name="Goodstein D."/>
            <person name="Lemons D."/>
            <person name="Li W."/>
            <person name="Lyons J.B."/>
            <person name="Morris A."/>
            <person name="Nichols S."/>
            <person name="Richter D.J."/>
            <person name="Salamov A."/>
            <person name="Bork P."/>
            <person name="Lim W.A."/>
            <person name="Manning G."/>
            <person name="Miller W.T."/>
            <person name="McGinnis W."/>
            <person name="Shapiro H."/>
            <person name="Tjian R."/>
            <person name="Grigoriev I.V."/>
            <person name="Rokhsar D."/>
        </authorList>
    </citation>
    <scope>NUCLEOTIDE SEQUENCE [LARGE SCALE GENOMIC DNA]</scope>
    <source>
        <strain evidence="5">MX1 / ATCC 50154</strain>
    </source>
</reference>
<evidence type="ECO:0000256" key="1">
    <source>
        <dbReference type="ARBA" id="ARBA00022737"/>
    </source>
</evidence>
<dbReference type="PRINTS" id="PR01415">
    <property type="entry name" value="ANKYRIN"/>
</dbReference>
<dbReference type="InterPro" id="IPR002110">
    <property type="entry name" value="Ankyrin_rpt"/>
</dbReference>
<evidence type="ECO:0000256" key="3">
    <source>
        <dbReference type="PROSITE-ProRule" id="PRU00023"/>
    </source>
</evidence>
<organism evidence="4 5">
    <name type="scientific">Monosiga brevicollis</name>
    <name type="common">Choanoflagellate</name>
    <dbReference type="NCBI Taxonomy" id="81824"/>
    <lineage>
        <taxon>Eukaryota</taxon>
        <taxon>Choanoflagellata</taxon>
        <taxon>Craspedida</taxon>
        <taxon>Salpingoecidae</taxon>
        <taxon>Monosiga</taxon>
    </lineage>
</organism>
<sequence>MTRQLQGLKWALEDHNCDVVRNILLRYVPPLRAKMCHELHEMLSVLGAAIVGGPDMLNLLLEAGADPNRFFDDQHLPLQGVVGSSVDMTVALLQHNADPNKAGRSGSTAMHTAARYGRVDVLGKLIEAGGDVNKVDKSSHGGVMMQAATNGSMAVLRYLVEELGMDPSRRYTGLGTIALHGAAQQKNLEMVIRLLDAGSDVNAVNNVRLRVLQELCHAILCRFVHVVSQIMRVFDAWTAAKRNMHALCVSARLIRPYSYPARRGFYWHQHSKHVAHRREGWPAPVIEVVERISSASNLVEFLADDDDDDSDEPDIPFRLV</sequence>
<keyword evidence="5" id="KW-1185">Reference proteome</keyword>
<dbReference type="RefSeq" id="XP_001746170.1">
    <property type="nucleotide sequence ID" value="XM_001746118.1"/>
</dbReference>
<dbReference type="KEGG" id="mbr:MONBRDRAFT_8416"/>
<evidence type="ECO:0000256" key="2">
    <source>
        <dbReference type="ARBA" id="ARBA00023043"/>
    </source>
</evidence>
<feature type="repeat" description="ANK" evidence="3">
    <location>
        <begin position="105"/>
        <end position="137"/>
    </location>
</feature>
<dbReference type="Pfam" id="PF12796">
    <property type="entry name" value="Ank_2"/>
    <property type="match status" value="2"/>
</dbReference>